<dbReference type="EMBL" id="JARJCM010000056">
    <property type="protein sequence ID" value="KAJ7034520.1"/>
    <property type="molecule type" value="Genomic_DNA"/>
</dbReference>
<dbReference type="CDD" id="cd09917">
    <property type="entry name" value="F-box_SF"/>
    <property type="match status" value="1"/>
</dbReference>
<organism evidence="3 4">
    <name type="scientific">Mycena alexandri</name>
    <dbReference type="NCBI Taxonomy" id="1745969"/>
    <lineage>
        <taxon>Eukaryota</taxon>
        <taxon>Fungi</taxon>
        <taxon>Dikarya</taxon>
        <taxon>Basidiomycota</taxon>
        <taxon>Agaricomycotina</taxon>
        <taxon>Agaricomycetes</taxon>
        <taxon>Agaricomycetidae</taxon>
        <taxon>Agaricales</taxon>
        <taxon>Marasmiineae</taxon>
        <taxon>Mycenaceae</taxon>
        <taxon>Mycena</taxon>
    </lineage>
</organism>
<dbReference type="Gene3D" id="1.20.1280.50">
    <property type="match status" value="1"/>
</dbReference>
<dbReference type="InterPro" id="IPR001810">
    <property type="entry name" value="F-box_dom"/>
</dbReference>
<protein>
    <recommendedName>
        <fullName evidence="2">F-box domain-containing protein</fullName>
    </recommendedName>
</protein>
<dbReference type="SUPFAM" id="SSF81383">
    <property type="entry name" value="F-box domain"/>
    <property type="match status" value="1"/>
</dbReference>
<dbReference type="PROSITE" id="PS50181">
    <property type="entry name" value="FBOX"/>
    <property type="match status" value="1"/>
</dbReference>
<dbReference type="AlphaFoldDB" id="A0AAD6X3T1"/>
<accession>A0AAD6X3T1</accession>
<dbReference type="InterPro" id="IPR036047">
    <property type="entry name" value="F-box-like_dom_sf"/>
</dbReference>
<evidence type="ECO:0000313" key="3">
    <source>
        <dbReference type="EMBL" id="KAJ7034520.1"/>
    </source>
</evidence>
<name>A0AAD6X3T1_9AGAR</name>
<dbReference type="Proteomes" id="UP001218188">
    <property type="component" value="Unassembled WGS sequence"/>
</dbReference>
<gene>
    <name evidence="3" type="ORF">C8F04DRAFT_1183066</name>
</gene>
<sequence>MPDFDFPPEISLQIFPHLRLKGLISARGVCKRWKELVALADIHPTRLALLKLYQKTVHDPLFLPTRPWTLANLRPFDRQAYINALLVQHDYIPEDFCLWILEIAGCNFLGRIPPVLHKITLDLTEICLPDVSSDGEGEMDHLHRNPDGSFPTDEQRAEKEEWDSEEYYRTREKFTYSPPPSDDPVNITSPALLVWERDDIHQTFLALVPETPFSVYIIPDVMYLSGDSRQYTTWISWLEAQFRRIHRQASYGQGPVVPPPFYDENGEIVPENLYFQAQPRFAGIWTAEDEARFRAT</sequence>
<proteinExistence type="predicted"/>
<evidence type="ECO:0000313" key="4">
    <source>
        <dbReference type="Proteomes" id="UP001218188"/>
    </source>
</evidence>
<evidence type="ECO:0000259" key="2">
    <source>
        <dbReference type="PROSITE" id="PS50181"/>
    </source>
</evidence>
<reference evidence="3" key="1">
    <citation type="submission" date="2023-03" db="EMBL/GenBank/DDBJ databases">
        <title>Massive genome expansion in bonnet fungi (Mycena s.s.) driven by repeated elements and novel gene families across ecological guilds.</title>
        <authorList>
            <consortium name="Lawrence Berkeley National Laboratory"/>
            <person name="Harder C.B."/>
            <person name="Miyauchi S."/>
            <person name="Viragh M."/>
            <person name="Kuo A."/>
            <person name="Thoen E."/>
            <person name="Andreopoulos B."/>
            <person name="Lu D."/>
            <person name="Skrede I."/>
            <person name="Drula E."/>
            <person name="Henrissat B."/>
            <person name="Morin E."/>
            <person name="Kohler A."/>
            <person name="Barry K."/>
            <person name="LaButti K."/>
            <person name="Morin E."/>
            <person name="Salamov A."/>
            <person name="Lipzen A."/>
            <person name="Mereny Z."/>
            <person name="Hegedus B."/>
            <person name="Baldrian P."/>
            <person name="Stursova M."/>
            <person name="Weitz H."/>
            <person name="Taylor A."/>
            <person name="Grigoriev I.V."/>
            <person name="Nagy L.G."/>
            <person name="Martin F."/>
            <person name="Kauserud H."/>
        </authorList>
    </citation>
    <scope>NUCLEOTIDE SEQUENCE</scope>
    <source>
        <strain evidence="3">CBHHK200</strain>
    </source>
</reference>
<dbReference type="Pfam" id="PF12937">
    <property type="entry name" value="F-box-like"/>
    <property type="match status" value="1"/>
</dbReference>
<evidence type="ECO:0000256" key="1">
    <source>
        <dbReference type="SAM" id="MobiDB-lite"/>
    </source>
</evidence>
<feature type="region of interest" description="Disordered" evidence="1">
    <location>
        <begin position="137"/>
        <end position="165"/>
    </location>
</feature>
<feature type="domain" description="F-box" evidence="2">
    <location>
        <begin position="1"/>
        <end position="47"/>
    </location>
</feature>
<keyword evidence="4" id="KW-1185">Reference proteome</keyword>
<comment type="caution">
    <text evidence="3">The sequence shown here is derived from an EMBL/GenBank/DDBJ whole genome shotgun (WGS) entry which is preliminary data.</text>
</comment>